<sequence>MKLKFLPVATSLVALTLLTACGTETVKKDVVEPVVEAVSLNNVDLYEVHHEGRIYIFDDRDVYKEFLTVGETSYRKVRIGEGPKGETIVFGLTNEDKKKQSGIASVDMYDGKLEGADAFYGEMRVEGRIYVFGSLEEMANARLVGEVPLRYTDIGAGPEGETVVYALNSSNKKVKPEAMIALFKKMNDM</sequence>
<name>A0ABT2YVE5_9GAMM</name>
<dbReference type="Proteomes" id="UP001209713">
    <property type="component" value="Unassembled WGS sequence"/>
</dbReference>
<evidence type="ECO:0000313" key="2">
    <source>
        <dbReference type="EMBL" id="MCV2403870.1"/>
    </source>
</evidence>
<comment type="caution">
    <text evidence="2">The sequence shown here is derived from an EMBL/GenBank/DDBJ whole genome shotgun (WGS) entry which is preliminary data.</text>
</comment>
<feature type="signal peptide" evidence="1">
    <location>
        <begin position="1"/>
        <end position="22"/>
    </location>
</feature>
<keyword evidence="1" id="KW-0732">Signal</keyword>
<proteinExistence type="predicted"/>
<dbReference type="PROSITE" id="PS51257">
    <property type="entry name" value="PROKAR_LIPOPROTEIN"/>
    <property type="match status" value="1"/>
</dbReference>
<evidence type="ECO:0000313" key="3">
    <source>
        <dbReference type="Proteomes" id="UP001209713"/>
    </source>
</evidence>
<evidence type="ECO:0000256" key="1">
    <source>
        <dbReference type="SAM" id="SignalP"/>
    </source>
</evidence>
<accession>A0ABT2YVE5</accession>
<feature type="chain" id="PRO_5047057001" description="Lipoprotein" evidence="1">
    <location>
        <begin position="23"/>
        <end position="189"/>
    </location>
</feature>
<protein>
    <recommendedName>
        <fullName evidence="4">Lipoprotein</fullName>
    </recommendedName>
</protein>
<organism evidence="2 3">
    <name type="scientific">Marinomonas sargassi</name>
    <dbReference type="NCBI Taxonomy" id="2984494"/>
    <lineage>
        <taxon>Bacteria</taxon>
        <taxon>Pseudomonadati</taxon>
        <taxon>Pseudomonadota</taxon>
        <taxon>Gammaproteobacteria</taxon>
        <taxon>Oceanospirillales</taxon>
        <taxon>Oceanospirillaceae</taxon>
        <taxon>Marinomonas</taxon>
    </lineage>
</organism>
<reference evidence="2 3" key="1">
    <citation type="submission" date="2022-10" db="EMBL/GenBank/DDBJ databases">
        <title>Marinomonas transparenta sp. nov. and Marinomonas sargassi sp. nov., isolated from marine alga (Sargassum natans (L.) Gaillon).</title>
        <authorList>
            <person name="Wang Y."/>
        </authorList>
    </citation>
    <scope>NUCLEOTIDE SEQUENCE [LARGE SCALE GENOMIC DNA]</scope>
    <source>
        <strain evidence="2 3">C2222</strain>
    </source>
</reference>
<dbReference type="EMBL" id="JAOVZB010000006">
    <property type="protein sequence ID" value="MCV2403870.1"/>
    <property type="molecule type" value="Genomic_DNA"/>
</dbReference>
<dbReference type="RefSeq" id="WP_263531252.1">
    <property type="nucleotide sequence ID" value="NZ_JAOVZB010000006.1"/>
</dbReference>
<evidence type="ECO:0008006" key="4">
    <source>
        <dbReference type="Google" id="ProtNLM"/>
    </source>
</evidence>
<keyword evidence="3" id="KW-1185">Reference proteome</keyword>
<gene>
    <name evidence="2" type="ORF">OFY17_13440</name>
</gene>